<evidence type="ECO:0000313" key="1">
    <source>
        <dbReference type="EMBL" id="KAF9994883.1"/>
    </source>
</evidence>
<name>A0A9P6MEJ4_9FUNG</name>
<organism evidence="1 2">
    <name type="scientific">Entomortierella chlamydospora</name>
    <dbReference type="NCBI Taxonomy" id="101097"/>
    <lineage>
        <taxon>Eukaryota</taxon>
        <taxon>Fungi</taxon>
        <taxon>Fungi incertae sedis</taxon>
        <taxon>Mucoromycota</taxon>
        <taxon>Mortierellomycotina</taxon>
        <taxon>Mortierellomycetes</taxon>
        <taxon>Mortierellales</taxon>
        <taxon>Mortierellaceae</taxon>
        <taxon>Entomortierella</taxon>
    </lineage>
</organism>
<keyword evidence="2" id="KW-1185">Reference proteome</keyword>
<reference evidence="1" key="1">
    <citation type="journal article" date="2020" name="Fungal Divers.">
        <title>Resolving the Mortierellaceae phylogeny through synthesis of multi-gene phylogenetics and phylogenomics.</title>
        <authorList>
            <person name="Vandepol N."/>
            <person name="Liber J."/>
            <person name="Desiro A."/>
            <person name="Na H."/>
            <person name="Kennedy M."/>
            <person name="Barry K."/>
            <person name="Grigoriev I.V."/>
            <person name="Miller A.N."/>
            <person name="O'Donnell K."/>
            <person name="Stajich J.E."/>
            <person name="Bonito G."/>
        </authorList>
    </citation>
    <scope>NUCLEOTIDE SEQUENCE</scope>
    <source>
        <strain evidence="1">NRRL 2769</strain>
    </source>
</reference>
<dbReference type="EMBL" id="JAAAID010003967">
    <property type="protein sequence ID" value="KAF9994883.1"/>
    <property type="molecule type" value="Genomic_DNA"/>
</dbReference>
<accession>A0A9P6MEJ4</accession>
<sequence length="334" mass="38077">MYKNGSRELHQKLKELKEKILGPNVDVEIQEGRSAVENYLTLNKLTRVPRRIVPLTSSKQLFVNFSLRELAGFFFAHGGVLRARIQELLRGLLTVKYKRLPDDRLPPRLTSTIHGTDNFLTEIRNVLGTKEDVASLWPGIDPQNIETLTLDAGQAYVVGAYAYLPRNLMNEDETPSFKGSLLMASYSTTTLQDLMQTLSLGPQTSSRPPAITTASDKTPHHNIAVRQKAVMQLVFRYGRWLGDEKQLKTEGPERQHQSKPDIELLSVAEIESQLPPLRCPQASIVDYVNKLEEVGIRFMDFYNGNNNKFQKYNWDMKRAKYIEYQAIANSLLRI</sequence>
<dbReference type="AlphaFoldDB" id="A0A9P6MEJ4"/>
<gene>
    <name evidence="1" type="ORF">BGZ80_007662</name>
</gene>
<proteinExistence type="predicted"/>
<comment type="caution">
    <text evidence="1">The sequence shown here is derived from an EMBL/GenBank/DDBJ whole genome shotgun (WGS) entry which is preliminary data.</text>
</comment>
<evidence type="ECO:0000313" key="2">
    <source>
        <dbReference type="Proteomes" id="UP000703661"/>
    </source>
</evidence>
<feature type="non-terminal residue" evidence="1">
    <location>
        <position position="1"/>
    </location>
</feature>
<dbReference type="Proteomes" id="UP000703661">
    <property type="component" value="Unassembled WGS sequence"/>
</dbReference>
<protein>
    <submittedName>
        <fullName evidence="1">Uncharacterized protein</fullName>
    </submittedName>
</protein>